<dbReference type="Pfam" id="PF00400">
    <property type="entry name" value="WD40"/>
    <property type="match status" value="3"/>
</dbReference>
<feature type="region of interest" description="Disordered" evidence="3">
    <location>
        <begin position="499"/>
        <end position="521"/>
    </location>
</feature>
<name>A0AAR2JKU0_PYGNA</name>
<evidence type="ECO:0000313" key="4">
    <source>
        <dbReference type="Ensembl" id="ENSPNAP00000050907.1"/>
    </source>
</evidence>
<proteinExistence type="predicted"/>
<evidence type="ECO:0000256" key="2">
    <source>
        <dbReference type="ARBA" id="ARBA00022737"/>
    </source>
</evidence>
<evidence type="ECO:0000256" key="1">
    <source>
        <dbReference type="ARBA" id="ARBA00022574"/>
    </source>
</evidence>
<keyword evidence="5" id="KW-1185">Reference proteome</keyword>
<feature type="region of interest" description="Disordered" evidence="3">
    <location>
        <begin position="290"/>
        <end position="336"/>
    </location>
</feature>
<keyword evidence="1" id="KW-0853">WD repeat</keyword>
<dbReference type="InterPro" id="IPR001680">
    <property type="entry name" value="WD40_rpt"/>
</dbReference>
<protein>
    <recommendedName>
        <fullName evidence="6">Ddb1 and cul4 associated factor 6</fullName>
    </recommendedName>
</protein>
<dbReference type="InterPro" id="IPR045151">
    <property type="entry name" value="DCAF8"/>
</dbReference>
<feature type="compositionally biased region" description="Basic and acidic residues" evidence="3">
    <location>
        <begin position="309"/>
        <end position="329"/>
    </location>
</feature>
<dbReference type="Proteomes" id="UP001501920">
    <property type="component" value="Chromosome 30"/>
</dbReference>
<dbReference type="GO" id="GO:0045944">
    <property type="term" value="P:positive regulation of transcription by RNA polymerase II"/>
    <property type="evidence" value="ECO:0007669"/>
    <property type="project" value="TreeGrafter"/>
</dbReference>
<sequence length="732" mass="82684">DGGGGVMPHSSKLIWDLRNRSLGLDERSNVVRADYLGTREFVQRLKLEAALPVHDGCVNTICWNDTGKYILSGSDDTNLVITDPFTRKVLVNVPSHHRANIYSAKFMPASCDHWIVSSAGDGHIHYTNISRSPDITQHKFTCHYGTVYEILTVPNDPHTFLSCGEDGTVRWFDTRLKNECSKSRCGDDVLIKCRRAVSSMAISPVEPCYLALGCSDSSVRIYDRRMLGTITTGAIKGTTGICLRFVPPHLTGRSCRVTSLCYSADGQEVLASYSSDYVYLFDPKDDQASKLGLSENRRQEQPPVKRLRLRGDWSDTGPRARPESEREQTGESSSNMSLMQRMSGMLSRWFEEASEAQNNRAHSRSHSSGESLHTFMHDPTFLFHCETTPHHNFTLGTMQSDKHRSPGNRQTHPSDCQMQKHHSREHISTALESSGSTLHHCIQRLHCTEPVISLQYSSEGTTTSTIKLDFTHQCEHGIEAERQSQTELRRHSQAAVQAMGSDDSDDETVHTSSAHTVRGPTERCTPPTYMIKAFHDSVLMVKMIGFCMYFNLRTAAARIQEIFRRRKERREMEETEALGIKRPVAKMSFKGHRNSRTMIKEACFWGKSFVLSGSDCGHIFIWDRYTGEHVMLLEADNHVVNCLQPHPFEPLLASSGIDYDIKIWSPMEELPSFDRVLTEEVILRNELMLEENRNTVTVPASFMLRMLASLSHIRADRFEGDPSEGSGQENED</sequence>
<feature type="compositionally biased region" description="Polar residues" evidence="3">
    <location>
        <begin position="407"/>
        <end position="417"/>
    </location>
</feature>
<dbReference type="Ensembl" id="ENSPNAT00000058648.1">
    <property type="protein sequence ID" value="ENSPNAP00000050907.1"/>
    <property type="gene ID" value="ENSPNAG00000011081.2"/>
</dbReference>
<organism evidence="4 5">
    <name type="scientific">Pygocentrus nattereri</name>
    <name type="common">Red-bellied piranha</name>
    <dbReference type="NCBI Taxonomy" id="42514"/>
    <lineage>
        <taxon>Eukaryota</taxon>
        <taxon>Metazoa</taxon>
        <taxon>Chordata</taxon>
        <taxon>Craniata</taxon>
        <taxon>Vertebrata</taxon>
        <taxon>Euteleostomi</taxon>
        <taxon>Actinopterygii</taxon>
        <taxon>Neopterygii</taxon>
        <taxon>Teleostei</taxon>
        <taxon>Ostariophysi</taxon>
        <taxon>Characiformes</taxon>
        <taxon>Characoidei</taxon>
        <taxon>Pygocentrus</taxon>
    </lineage>
</organism>
<dbReference type="SUPFAM" id="SSF50978">
    <property type="entry name" value="WD40 repeat-like"/>
    <property type="match status" value="1"/>
</dbReference>
<dbReference type="SMART" id="SM00320">
    <property type="entry name" value="WD40"/>
    <property type="match status" value="7"/>
</dbReference>
<dbReference type="Gene3D" id="2.130.10.10">
    <property type="entry name" value="YVTN repeat-like/Quinoprotein amine dehydrogenase"/>
    <property type="match status" value="3"/>
</dbReference>
<dbReference type="InterPro" id="IPR015943">
    <property type="entry name" value="WD40/YVTN_repeat-like_dom_sf"/>
</dbReference>
<reference evidence="4" key="2">
    <citation type="submission" date="2025-08" db="UniProtKB">
        <authorList>
            <consortium name="Ensembl"/>
        </authorList>
    </citation>
    <scope>IDENTIFICATION</scope>
</reference>
<evidence type="ECO:0000256" key="3">
    <source>
        <dbReference type="SAM" id="MobiDB-lite"/>
    </source>
</evidence>
<keyword evidence="2" id="KW-0677">Repeat</keyword>
<evidence type="ECO:0000313" key="5">
    <source>
        <dbReference type="Proteomes" id="UP001501920"/>
    </source>
</evidence>
<reference evidence="4" key="3">
    <citation type="submission" date="2025-09" db="UniProtKB">
        <authorList>
            <consortium name="Ensembl"/>
        </authorList>
    </citation>
    <scope>IDENTIFICATION</scope>
</reference>
<dbReference type="PANTHER" id="PTHR15574">
    <property type="entry name" value="WD REPEAT DOMAIN-CONTAINING FAMILY"/>
    <property type="match status" value="1"/>
</dbReference>
<dbReference type="PROSITE" id="PS50096">
    <property type="entry name" value="IQ"/>
    <property type="match status" value="1"/>
</dbReference>
<reference evidence="4 5" key="1">
    <citation type="submission" date="2020-10" db="EMBL/GenBank/DDBJ databases">
        <title>Pygocentrus nattereri (red-bellied piranha) genome, fPygNat1, primary haplotype.</title>
        <authorList>
            <person name="Myers G."/>
            <person name="Meyer A."/>
            <person name="Karagic N."/>
            <person name="Pippel M."/>
            <person name="Winkler S."/>
            <person name="Tracey A."/>
            <person name="Wood J."/>
            <person name="Formenti G."/>
            <person name="Howe K."/>
            <person name="Fedrigo O."/>
            <person name="Jarvis E.D."/>
        </authorList>
    </citation>
    <scope>NUCLEOTIDE SEQUENCE [LARGE SCALE GENOMIC DNA]</scope>
</reference>
<gene>
    <name evidence="4" type="primary">DCAF6</name>
</gene>
<feature type="region of interest" description="Disordered" evidence="3">
    <location>
        <begin position="399"/>
        <end position="421"/>
    </location>
</feature>
<evidence type="ECO:0008006" key="6">
    <source>
        <dbReference type="Google" id="ProtNLM"/>
    </source>
</evidence>
<dbReference type="GeneTree" id="ENSGT00950000182900"/>
<dbReference type="InterPro" id="IPR036322">
    <property type="entry name" value="WD40_repeat_dom_sf"/>
</dbReference>
<dbReference type="GO" id="GO:0080008">
    <property type="term" value="C:Cul4-RING E3 ubiquitin ligase complex"/>
    <property type="evidence" value="ECO:0007669"/>
    <property type="project" value="TreeGrafter"/>
</dbReference>
<dbReference type="AlphaFoldDB" id="A0AAR2JKU0"/>
<accession>A0AAR2JKU0</accession>
<dbReference type="PANTHER" id="PTHR15574:SF39">
    <property type="entry name" value="DDB1- AND CUL4-ASSOCIATED FACTOR 6"/>
    <property type="match status" value="1"/>
</dbReference>
<dbReference type="GO" id="GO:0005737">
    <property type="term" value="C:cytoplasm"/>
    <property type="evidence" value="ECO:0007669"/>
    <property type="project" value="TreeGrafter"/>
</dbReference>